<evidence type="ECO:0000313" key="2">
    <source>
        <dbReference type="EMBL" id="ACZ21979.1"/>
    </source>
</evidence>
<feature type="compositionally biased region" description="Low complexity" evidence="1">
    <location>
        <begin position="186"/>
        <end position="197"/>
    </location>
</feature>
<name>D1BHQ9_SANKS</name>
<feature type="region of interest" description="Disordered" evidence="1">
    <location>
        <begin position="69"/>
        <end position="94"/>
    </location>
</feature>
<dbReference type="Proteomes" id="UP000000322">
    <property type="component" value="Chromosome"/>
</dbReference>
<feature type="compositionally biased region" description="Basic and acidic residues" evidence="1">
    <location>
        <begin position="162"/>
        <end position="174"/>
    </location>
</feature>
<accession>D1BHQ9</accession>
<dbReference type="HOGENOM" id="CLU_1065144_0_0_11"/>
<evidence type="ECO:0000256" key="1">
    <source>
        <dbReference type="SAM" id="MobiDB-lite"/>
    </source>
</evidence>
<dbReference type="KEGG" id="ske:Sked_20570"/>
<organism evidence="2 3">
    <name type="scientific">Sanguibacter keddieii (strain ATCC 51767 / DSM 10542 / NCFB 3025 / ST-74)</name>
    <dbReference type="NCBI Taxonomy" id="446469"/>
    <lineage>
        <taxon>Bacteria</taxon>
        <taxon>Bacillati</taxon>
        <taxon>Actinomycetota</taxon>
        <taxon>Actinomycetes</taxon>
        <taxon>Micrococcales</taxon>
        <taxon>Sanguibacteraceae</taxon>
        <taxon>Sanguibacter</taxon>
    </lineage>
</organism>
<proteinExistence type="predicted"/>
<feature type="compositionally biased region" description="Polar residues" evidence="1">
    <location>
        <begin position="198"/>
        <end position="222"/>
    </location>
</feature>
<sequence length="261" mass="26644">MVRAAAGTVVAPRANRTWKSATRTVLRTSSTEIITDGTLVCSATHSGSPTVCSPKCTAKTLVRPTATRYCGSRKGERPGETVEPVSGSSGAGPAVRRAAELRASRTSGTAPVAATQPTTRTLTRYATGVSTSSAAAATQVPTPIPTLTTTCRRARISTLDGPVKDRATSADRADAPACRVPVARQATATKAATPSTTENAASDSPCATTHSVSRRSAPTRSARNPAHSDVSTPTAPAAVRPSPTVTTGIPIARVKSRADTA</sequence>
<reference evidence="2 3" key="1">
    <citation type="journal article" date="2009" name="Stand. Genomic Sci.">
        <title>Complete genome sequence of Sanguibacter keddieii type strain (ST-74).</title>
        <authorList>
            <person name="Ivanova N."/>
            <person name="Sikorski J."/>
            <person name="Sims D."/>
            <person name="Brettin T."/>
            <person name="Detter J.C."/>
            <person name="Han C."/>
            <person name="Lapidus A."/>
            <person name="Copeland A."/>
            <person name="Glavina Del Rio T."/>
            <person name="Nolan M."/>
            <person name="Chen F."/>
            <person name="Lucas S."/>
            <person name="Tice H."/>
            <person name="Cheng J.F."/>
            <person name="Bruce D."/>
            <person name="Goodwin L."/>
            <person name="Pitluck S."/>
            <person name="Pati A."/>
            <person name="Mavromatis K."/>
            <person name="Chen A."/>
            <person name="Palaniappan K."/>
            <person name="D'haeseleer P."/>
            <person name="Chain P."/>
            <person name="Bristow J."/>
            <person name="Eisen J.A."/>
            <person name="Markowitz V."/>
            <person name="Hugenholtz P."/>
            <person name="Goker M."/>
            <person name="Pukall R."/>
            <person name="Klenk H.P."/>
            <person name="Kyrpides N.C."/>
        </authorList>
    </citation>
    <scope>NUCLEOTIDE SEQUENCE [LARGE SCALE GENOMIC DNA]</scope>
    <source>
        <strain evidence="3">ATCC 51767 / DSM 10542 / NCFB 3025 / ST-74</strain>
    </source>
</reference>
<gene>
    <name evidence="2" type="ordered locus">Sked_20570</name>
</gene>
<keyword evidence="3" id="KW-1185">Reference proteome</keyword>
<dbReference type="AlphaFoldDB" id="D1BHQ9"/>
<feature type="region of interest" description="Disordered" evidence="1">
    <location>
        <begin position="158"/>
        <end position="261"/>
    </location>
</feature>
<dbReference type="EMBL" id="CP001819">
    <property type="protein sequence ID" value="ACZ21979.1"/>
    <property type="molecule type" value="Genomic_DNA"/>
</dbReference>
<evidence type="ECO:0000313" key="3">
    <source>
        <dbReference type="Proteomes" id="UP000000322"/>
    </source>
</evidence>
<protein>
    <submittedName>
        <fullName evidence="2">Uncharacterized protein</fullName>
    </submittedName>
</protein>